<sequence length="173" mass="19381">MASISIPGDKKKAPSDQLPLPRRRKRSATRIVVKAMLYMLHSKSSKSKPAQHNNTVPKFSWKRVIGSMRPMHLQSNRSPSHIIKAVESGTVLEHEEANLGPSSLTAVSISSFDSVCDMSEYESPSNQEVHVTEPGEEECWFDDGGGDEMIDAKAEEFIAQFYQQMRIQNSMNE</sequence>
<proteinExistence type="predicted"/>
<gene>
    <name evidence="2" type="ORF">HRI_003772700</name>
</gene>
<evidence type="ECO:0000313" key="2">
    <source>
        <dbReference type="EMBL" id="GMJ01035.1"/>
    </source>
</evidence>
<dbReference type="AlphaFoldDB" id="A0A9W7IRZ6"/>
<evidence type="ECO:0000256" key="1">
    <source>
        <dbReference type="SAM" id="MobiDB-lite"/>
    </source>
</evidence>
<protein>
    <recommendedName>
        <fullName evidence="4">Cotton fiber protein</fullName>
    </recommendedName>
</protein>
<dbReference type="Pfam" id="PF05553">
    <property type="entry name" value="DUF761"/>
    <property type="match status" value="1"/>
</dbReference>
<dbReference type="Proteomes" id="UP001165190">
    <property type="component" value="Unassembled WGS sequence"/>
</dbReference>
<dbReference type="InterPro" id="IPR008480">
    <property type="entry name" value="DUF761_pln"/>
</dbReference>
<organism evidence="2 3">
    <name type="scientific">Hibiscus trionum</name>
    <name type="common">Flower of an hour</name>
    <dbReference type="NCBI Taxonomy" id="183268"/>
    <lineage>
        <taxon>Eukaryota</taxon>
        <taxon>Viridiplantae</taxon>
        <taxon>Streptophyta</taxon>
        <taxon>Embryophyta</taxon>
        <taxon>Tracheophyta</taxon>
        <taxon>Spermatophyta</taxon>
        <taxon>Magnoliopsida</taxon>
        <taxon>eudicotyledons</taxon>
        <taxon>Gunneridae</taxon>
        <taxon>Pentapetalae</taxon>
        <taxon>rosids</taxon>
        <taxon>malvids</taxon>
        <taxon>Malvales</taxon>
        <taxon>Malvaceae</taxon>
        <taxon>Malvoideae</taxon>
        <taxon>Hibiscus</taxon>
    </lineage>
</organism>
<accession>A0A9W7IRZ6</accession>
<dbReference type="OrthoDB" id="1926607at2759"/>
<dbReference type="PANTHER" id="PTHR36378:SF1">
    <property type="entry name" value="COTTON FIBER PROTEIN"/>
    <property type="match status" value="1"/>
</dbReference>
<evidence type="ECO:0000313" key="3">
    <source>
        <dbReference type="Proteomes" id="UP001165190"/>
    </source>
</evidence>
<feature type="region of interest" description="Disordered" evidence="1">
    <location>
        <begin position="1"/>
        <end position="26"/>
    </location>
</feature>
<comment type="caution">
    <text evidence="2">The sequence shown here is derived from an EMBL/GenBank/DDBJ whole genome shotgun (WGS) entry which is preliminary data.</text>
</comment>
<evidence type="ECO:0008006" key="4">
    <source>
        <dbReference type="Google" id="ProtNLM"/>
    </source>
</evidence>
<name>A0A9W7IRZ6_HIBTR</name>
<dbReference type="EMBL" id="BSYR01000035">
    <property type="protein sequence ID" value="GMJ01035.1"/>
    <property type="molecule type" value="Genomic_DNA"/>
</dbReference>
<dbReference type="PANTHER" id="PTHR36378">
    <property type="entry name" value="COTTON FIBER PROTEIN"/>
    <property type="match status" value="1"/>
</dbReference>
<keyword evidence="3" id="KW-1185">Reference proteome</keyword>
<reference evidence="2" key="1">
    <citation type="submission" date="2023-05" db="EMBL/GenBank/DDBJ databases">
        <title>Genome and transcriptome analyses reveal genes involved in the formation of fine ridges on petal epidermal cells in Hibiscus trionum.</title>
        <authorList>
            <person name="Koshimizu S."/>
            <person name="Masuda S."/>
            <person name="Ishii T."/>
            <person name="Shirasu K."/>
            <person name="Hoshino A."/>
            <person name="Arita M."/>
        </authorList>
    </citation>
    <scope>NUCLEOTIDE SEQUENCE</scope>
    <source>
        <strain evidence="2">Hamamatsu line</strain>
    </source>
</reference>